<dbReference type="HOGENOM" id="CLU_3285725_0_0_0"/>
<evidence type="ECO:0000313" key="1">
    <source>
        <dbReference type="EMBL" id="EAQ81506.1"/>
    </source>
</evidence>
<protein>
    <submittedName>
        <fullName evidence="1">Uncharacterized protein</fullName>
    </submittedName>
</protein>
<dbReference type="Proteomes" id="UP000004358">
    <property type="component" value="Unassembled WGS sequence"/>
</dbReference>
<sequence>MAFSFRVSWKLFLLVSRFGWLRREERRLSRIWGPAPPHGQ</sequence>
<proteinExistence type="predicted"/>
<reference evidence="1 2" key="1">
    <citation type="submission" date="2006-02" db="EMBL/GenBank/DDBJ databases">
        <authorList>
            <person name="Amann R."/>
            <person name="Ferriera S."/>
            <person name="Johnson J."/>
            <person name="Kravitz S."/>
            <person name="Halpern A."/>
            <person name="Remington K."/>
            <person name="Beeson K."/>
            <person name="Tran B."/>
            <person name="Rogers Y.-H."/>
            <person name="Friedman R."/>
            <person name="Venter J.C."/>
        </authorList>
    </citation>
    <scope>NUCLEOTIDE SEQUENCE [LARGE SCALE GENOMIC DNA]</scope>
    <source>
        <strain evidence="1 2">DSM 3645</strain>
    </source>
</reference>
<organism evidence="1 2">
    <name type="scientific">Blastopirellula marina DSM 3645</name>
    <dbReference type="NCBI Taxonomy" id="314230"/>
    <lineage>
        <taxon>Bacteria</taxon>
        <taxon>Pseudomonadati</taxon>
        <taxon>Planctomycetota</taxon>
        <taxon>Planctomycetia</taxon>
        <taxon>Pirellulales</taxon>
        <taxon>Pirellulaceae</taxon>
        <taxon>Blastopirellula</taxon>
    </lineage>
</organism>
<dbReference type="AlphaFoldDB" id="A3ZP32"/>
<evidence type="ECO:0000313" key="2">
    <source>
        <dbReference type="Proteomes" id="UP000004358"/>
    </source>
</evidence>
<gene>
    <name evidence="1" type="ORF">DSM3645_28032</name>
</gene>
<comment type="caution">
    <text evidence="1">The sequence shown here is derived from an EMBL/GenBank/DDBJ whole genome shotgun (WGS) entry which is preliminary data.</text>
</comment>
<accession>A3ZP32</accession>
<name>A3ZP32_9BACT</name>
<dbReference type="EMBL" id="AANZ01000004">
    <property type="protein sequence ID" value="EAQ81506.1"/>
    <property type="molecule type" value="Genomic_DNA"/>
</dbReference>